<dbReference type="Proteomes" id="UP000663831">
    <property type="component" value="Unassembled WGS sequence"/>
</dbReference>
<evidence type="ECO:0000313" key="3">
    <source>
        <dbReference type="Proteomes" id="UP000663831"/>
    </source>
</evidence>
<sequence length="644" mass="72482">MSFWVGSSASSGNPSLAWSLGNAGKGRLLIKFPFNLHSGWYNEQPCTTFKTFQHRKERKGFRHEFILLKLLDGSVCRVERMGDPDARFDAISPRGSIAHDMAQCFGLDELDQARLDSSDVISEITLPRDFDIMDILHICRAIHEGEKTRNYTLQLYNCNNPSCRNPLAEEIKIRLRLRLARDPEGTQQAIAYRVNNLLWHTTMELGLIHFMEDEIKEVIMDIIENSLGRTFLIPHACSGETSSLTTDVLRNDLRLALRDLLNLANTGNSIDNGSTQFHLKSKDVHNTPFGEEFHATTKANELNFNGKPVGQSTMNMNAIDWYRWLLNHLSYLILWSLHIILGLWGVELFAFGLSGVLFVVIDDKLGHAVTRLKGLKTVTHSDLKRFVDEIRVLTQKQNKFATWCRNPWTDVCELIIQDMSVNVLEEIEKDKPNIQFCGYNLNEGCRPRYTSISALQGHIRKWIGIHAKEVESVWLGTAASIRIELEDTLSQVWKMIREDEITIQQTTQEPEQPGDRNANANAHPIVNLAQGATSTETTPDQLAASHAKLAGLLALTDHAGPAQSLAVTTAVAPYLPQIIALAKSGQLNAQQMNQLKTLVAMITKHHRKQIPNQLQRSVQGSPQVLLRYDEHNLPAIATNPTIFA</sequence>
<dbReference type="AlphaFoldDB" id="A0A8H3GEC2"/>
<reference evidence="2" key="1">
    <citation type="submission" date="2021-01" db="EMBL/GenBank/DDBJ databases">
        <authorList>
            <person name="Kaushik A."/>
        </authorList>
    </citation>
    <scope>NUCLEOTIDE SEQUENCE</scope>
    <source>
        <strain evidence="2">AG3-1AP</strain>
    </source>
</reference>
<evidence type="ECO:0000256" key="1">
    <source>
        <dbReference type="SAM" id="Phobius"/>
    </source>
</evidence>
<gene>
    <name evidence="2" type="ORF">RDB_LOCUS60020</name>
</gene>
<protein>
    <submittedName>
        <fullName evidence="2">Uncharacterized protein</fullName>
    </submittedName>
</protein>
<accession>A0A8H3GEC2</accession>
<dbReference type="OrthoDB" id="3231398at2759"/>
<organism evidence="2 3">
    <name type="scientific">Rhizoctonia solani</name>
    <dbReference type="NCBI Taxonomy" id="456999"/>
    <lineage>
        <taxon>Eukaryota</taxon>
        <taxon>Fungi</taxon>
        <taxon>Dikarya</taxon>
        <taxon>Basidiomycota</taxon>
        <taxon>Agaricomycotina</taxon>
        <taxon>Agaricomycetes</taxon>
        <taxon>Cantharellales</taxon>
        <taxon>Ceratobasidiaceae</taxon>
        <taxon>Rhizoctonia</taxon>
    </lineage>
</organism>
<comment type="caution">
    <text evidence="2">The sequence shown here is derived from an EMBL/GenBank/DDBJ whole genome shotgun (WGS) entry which is preliminary data.</text>
</comment>
<evidence type="ECO:0000313" key="2">
    <source>
        <dbReference type="EMBL" id="CAE6445936.1"/>
    </source>
</evidence>
<name>A0A8H3GEC2_9AGAM</name>
<keyword evidence="1" id="KW-0472">Membrane</keyword>
<dbReference type="EMBL" id="CAJMWV010001777">
    <property type="protein sequence ID" value="CAE6445936.1"/>
    <property type="molecule type" value="Genomic_DNA"/>
</dbReference>
<keyword evidence="1" id="KW-1133">Transmembrane helix</keyword>
<proteinExistence type="predicted"/>
<keyword evidence="1" id="KW-0812">Transmembrane</keyword>
<feature type="transmembrane region" description="Helical" evidence="1">
    <location>
        <begin position="332"/>
        <end position="361"/>
    </location>
</feature>